<feature type="transmembrane region" description="Helical" evidence="8">
    <location>
        <begin position="507"/>
        <end position="528"/>
    </location>
</feature>
<evidence type="ECO:0008006" key="11">
    <source>
        <dbReference type="Google" id="ProtNLM"/>
    </source>
</evidence>
<gene>
    <name evidence="9" type="ORF">LOTGIDRAFT_192771</name>
</gene>
<feature type="transmembrane region" description="Helical" evidence="8">
    <location>
        <begin position="388"/>
        <end position="410"/>
    </location>
</feature>
<comment type="subcellular location">
    <subcellularLocation>
        <location evidence="1">Apical cell membrane</location>
        <topology evidence="1">Multi-pass membrane protein</topology>
    </subcellularLocation>
</comment>
<dbReference type="OrthoDB" id="76259at2759"/>
<evidence type="ECO:0000256" key="2">
    <source>
        <dbReference type="ARBA" id="ARBA00005808"/>
    </source>
</evidence>
<evidence type="ECO:0000256" key="3">
    <source>
        <dbReference type="ARBA" id="ARBA00022475"/>
    </source>
</evidence>
<feature type="transmembrane region" description="Helical" evidence="8">
    <location>
        <begin position="205"/>
        <end position="225"/>
    </location>
</feature>
<evidence type="ECO:0000313" key="10">
    <source>
        <dbReference type="Proteomes" id="UP000030746"/>
    </source>
</evidence>
<evidence type="ECO:0000256" key="7">
    <source>
        <dbReference type="SAM" id="MobiDB-lite"/>
    </source>
</evidence>
<dbReference type="Pfam" id="PF02690">
    <property type="entry name" value="Na_Pi_cotrans"/>
    <property type="match status" value="2"/>
</dbReference>
<dbReference type="Proteomes" id="UP000030746">
    <property type="component" value="Unassembled WGS sequence"/>
</dbReference>
<feature type="transmembrane region" description="Helical" evidence="8">
    <location>
        <begin position="306"/>
        <end position="325"/>
    </location>
</feature>
<evidence type="ECO:0000313" key="9">
    <source>
        <dbReference type="EMBL" id="ESO89815.1"/>
    </source>
</evidence>
<evidence type="ECO:0000256" key="6">
    <source>
        <dbReference type="ARBA" id="ARBA00023136"/>
    </source>
</evidence>
<feature type="compositionally biased region" description="Basic and acidic residues" evidence="7">
    <location>
        <begin position="21"/>
        <end position="41"/>
    </location>
</feature>
<feature type="compositionally biased region" description="Polar residues" evidence="7">
    <location>
        <begin position="1"/>
        <end position="20"/>
    </location>
</feature>
<dbReference type="CTD" id="20244998"/>
<dbReference type="GO" id="GO:0044341">
    <property type="term" value="P:sodium-dependent phosphate transport"/>
    <property type="evidence" value="ECO:0007669"/>
    <property type="project" value="InterPro"/>
</dbReference>
<dbReference type="OMA" id="HDAIPVM"/>
<feature type="transmembrane region" description="Helical" evidence="8">
    <location>
        <begin position="466"/>
        <end position="486"/>
    </location>
</feature>
<keyword evidence="4 8" id="KW-0812">Transmembrane</keyword>
<evidence type="ECO:0000256" key="5">
    <source>
        <dbReference type="ARBA" id="ARBA00022989"/>
    </source>
</evidence>
<dbReference type="GeneID" id="20244998"/>
<evidence type="ECO:0000256" key="1">
    <source>
        <dbReference type="ARBA" id="ARBA00004424"/>
    </source>
</evidence>
<evidence type="ECO:0000256" key="4">
    <source>
        <dbReference type="ARBA" id="ARBA00022692"/>
    </source>
</evidence>
<dbReference type="KEGG" id="lgi:LOTGIDRAFT_192771"/>
<accession>V4A498</accession>
<dbReference type="InterPro" id="IPR003841">
    <property type="entry name" value="Na/Pi_transpt"/>
</dbReference>
<reference evidence="9 10" key="1">
    <citation type="journal article" date="2013" name="Nature">
        <title>Insights into bilaterian evolution from three spiralian genomes.</title>
        <authorList>
            <person name="Simakov O."/>
            <person name="Marletaz F."/>
            <person name="Cho S.J."/>
            <person name="Edsinger-Gonzales E."/>
            <person name="Havlak P."/>
            <person name="Hellsten U."/>
            <person name="Kuo D.H."/>
            <person name="Larsson T."/>
            <person name="Lv J."/>
            <person name="Arendt D."/>
            <person name="Savage R."/>
            <person name="Osoegawa K."/>
            <person name="de Jong P."/>
            <person name="Grimwood J."/>
            <person name="Chapman J.A."/>
            <person name="Shapiro H."/>
            <person name="Aerts A."/>
            <person name="Otillar R.P."/>
            <person name="Terry A.Y."/>
            <person name="Boore J.L."/>
            <person name="Grigoriev I.V."/>
            <person name="Lindberg D.R."/>
            <person name="Seaver E.C."/>
            <person name="Weisblat D.A."/>
            <person name="Putnam N.H."/>
            <person name="Rokhsar D.S."/>
        </authorList>
    </citation>
    <scope>NUCLEOTIDE SEQUENCE [LARGE SCALE GENOMIC DNA]</scope>
</reference>
<dbReference type="EMBL" id="KB202544">
    <property type="protein sequence ID" value="ESO89815.1"/>
    <property type="molecule type" value="Genomic_DNA"/>
</dbReference>
<feature type="region of interest" description="Disordered" evidence="7">
    <location>
        <begin position="1"/>
        <end position="41"/>
    </location>
</feature>
<protein>
    <recommendedName>
        <fullName evidence="11">Sodium-dependent phosphate transport protein 2B</fullName>
    </recommendedName>
</protein>
<dbReference type="RefSeq" id="XP_009059599.1">
    <property type="nucleotide sequence ID" value="XM_009061351.1"/>
</dbReference>
<keyword evidence="10" id="KW-1185">Reference proteome</keyword>
<comment type="similarity">
    <text evidence="2">Belongs to the SLC34A transporter family.</text>
</comment>
<keyword evidence="6 8" id="KW-0472">Membrane</keyword>
<dbReference type="GO" id="GO:0005436">
    <property type="term" value="F:sodium:phosphate symporter activity"/>
    <property type="evidence" value="ECO:0007669"/>
    <property type="project" value="InterPro"/>
</dbReference>
<organism evidence="9 10">
    <name type="scientific">Lottia gigantea</name>
    <name type="common">Giant owl limpet</name>
    <dbReference type="NCBI Taxonomy" id="225164"/>
    <lineage>
        <taxon>Eukaryota</taxon>
        <taxon>Metazoa</taxon>
        <taxon>Spiralia</taxon>
        <taxon>Lophotrochozoa</taxon>
        <taxon>Mollusca</taxon>
        <taxon>Gastropoda</taxon>
        <taxon>Patellogastropoda</taxon>
        <taxon>Lottioidea</taxon>
        <taxon>Lottiidae</taxon>
        <taxon>Lottia</taxon>
    </lineage>
</organism>
<sequence length="590" mass="64677">MDTGNQDGYINSGFTSNETNGHVKSDSQYTEKESTGEADDQKIDIELAPIDPWELPELVDKSVKWRDLDGFGKVKRVLTLFIKFVILLCLLYLFICSLDFMSSAFTLVGGKAAGEALGNSELLQNPIAGLMLGVLVTVLVQSSSTSTSIVVSMVSSGILPVKFAIPIIFGTNIGTTVTNVIVSLGQVGHREQFRRAFAGATLHDFFNWFSVIVFLPLEIASGYLFHLTELIVSGISNDPDAENPEFLKAITSPFTSTIIELDKDIINAIAKGEELSDDDTILKRCCLKDTDYGYAFLNKTVTGEHLIISLVGMTTVTLEYIFTVANYHNLRDHLFVHTSLNDTEIGIIMLVVALLTLCICLLLIVKLLHSLMTGQIAKVIKKVMNSKFPGRLSFLTGYVAMMVGAGLTILVQSSSIFTSTMTPLVGVGVVSIENLFPLTVGSNLGTTATSVLAALAAPAAGFRDALQISFCHMFFNISGILVWYAIPPCRRIPIKTAKWMGETTEQYRWFAFVYLILAFLLFPVFVFGLSLGGWQVLVGVGTPLLLLIIFVIIVNILQAKKPSILPSKLQNWQFLPEPLRSLEPYDRIVV</sequence>
<dbReference type="PANTHER" id="PTHR10010:SF46">
    <property type="entry name" value="SODIUM-DEPENDENT PHOSPHATE TRANSPORT PROTEIN 2B"/>
    <property type="match status" value="1"/>
</dbReference>
<dbReference type="AlphaFoldDB" id="V4A498"/>
<feature type="transmembrane region" description="Helical" evidence="8">
    <location>
        <begin position="127"/>
        <end position="151"/>
    </location>
</feature>
<feature type="transmembrane region" description="Helical" evidence="8">
    <location>
        <begin position="345"/>
        <end position="368"/>
    </location>
</feature>
<feature type="non-terminal residue" evidence="9">
    <location>
        <position position="590"/>
    </location>
</feature>
<dbReference type="STRING" id="225164.V4A498"/>
<proteinExistence type="inferred from homology"/>
<keyword evidence="3" id="KW-1003">Cell membrane</keyword>
<dbReference type="NCBIfam" id="NF037997">
    <property type="entry name" value="Na_Pi_symport"/>
    <property type="match status" value="1"/>
</dbReference>
<evidence type="ECO:0000256" key="8">
    <source>
        <dbReference type="SAM" id="Phobius"/>
    </source>
</evidence>
<feature type="transmembrane region" description="Helical" evidence="8">
    <location>
        <begin position="534"/>
        <end position="557"/>
    </location>
</feature>
<keyword evidence="5 8" id="KW-1133">Transmembrane helix</keyword>
<dbReference type="GO" id="GO:0016324">
    <property type="term" value="C:apical plasma membrane"/>
    <property type="evidence" value="ECO:0007669"/>
    <property type="project" value="UniProtKB-SubCell"/>
</dbReference>
<dbReference type="PANTHER" id="PTHR10010">
    <property type="entry name" value="SOLUTE CARRIER FAMILY 34 SODIUM PHOSPHATE , MEMBER 2-RELATED"/>
    <property type="match status" value="1"/>
</dbReference>
<feature type="transmembrane region" description="Helical" evidence="8">
    <location>
        <begin position="80"/>
        <end position="107"/>
    </location>
</feature>
<dbReference type="HOGENOM" id="CLU_025063_0_0_1"/>
<name>V4A498_LOTGI</name>
<dbReference type="NCBIfam" id="TIGR01013">
    <property type="entry name" value="2a58"/>
    <property type="match status" value="1"/>
</dbReference>